<evidence type="ECO:0000256" key="2">
    <source>
        <dbReference type="ARBA" id="ARBA00004300"/>
    </source>
</evidence>
<evidence type="ECO:0000256" key="8">
    <source>
        <dbReference type="SAM" id="MobiDB-lite"/>
    </source>
</evidence>
<keyword evidence="5" id="KW-0493">Microtubule</keyword>
<evidence type="ECO:0000256" key="4">
    <source>
        <dbReference type="ARBA" id="ARBA00022490"/>
    </source>
</evidence>
<dbReference type="GO" id="GO:0007059">
    <property type="term" value="P:chromosome segregation"/>
    <property type="evidence" value="ECO:0007669"/>
    <property type="project" value="TreeGrafter"/>
</dbReference>
<comment type="similarity">
    <text evidence="3">Belongs to the nudE family.</text>
</comment>
<dbReference type="PANTHER" id="PTHR10921:SF1">
    <property type="entry name" value="NUCLEAR DISTRIBUTION PROTEIN NUDE HOMOLOG"/>
    <property type="match status" value="1"/>
</dbReference>
<dbReference type="GO" id="GO:0005813">
    <property type="term" value="C:centrosome"/>
    <property type="evidence" value="ECO:0007669"/>
    <property type="project" value="UniProtKB-SubCell"/>
</dbReference>
<feature type="region of interest" description="Disordered" evidence="8">
    <location>
        <begin position="282"/>
        <end position="312"/>
    </location>
</feature>
<evidence type="ECO:0000256" key="6">
    <source>
        <dbReference type="ARBA" id="ARBA00023054"/>
    </source>
</evidence>
<sequence length="322" mass="36486">MRQLGMSNASDKDLEFADPKEEAAYWKRLSQEYEQKWLEAREELDEFQEGSRELEAELEAQLEQAEARQRELLAAKARLEAENESMKEKLEAGQNEAYLTVTALQDETAQLRAVKEELQKYVRELEQANDDLERAKRATVCSLEDFEHRLNQAIERNAILENELDEKETLQETVQRLKDEARDLRQELHVRQLEKKKPEDFGKENKEPDKNITPIKKEAAIETTTNLATHNIGTSPLHTAYGSSPLTPSARISALNIVGDLLRKVGALESKLASCRNFVKEQPHGVRGSTGSNSPADSPRTSRVARGNYASPTMQGMVKIQV</sequence>
<name>A0A6P8ITP5_ACTTE</name>
<dbReference type="GO" id="GO:0051642">
    <property type="term" value="P:centrosome localization"/>
    <property type="evidence" value="ECO:0007669"/>
    <property type="project" value="TreeGrafter"/>
</dbReference>
<feature type="compositionally biased region" description="Polar residues" evidence="8">
    <location>
        <begin position="289"/>
        <end position="301"/>
    </location>
</feature>
<dbReference type="GeneID" id="116304081"/>
<dbReference type="KEGG" id="aten:116304081"/>
<evidence type="ECO:0000256" key="1">
    <source>
        <dbReference type="ARBA" id="ARBA00004186"/>
    </source>
</evidence>
<dbReference type="FunCoup" id="A0A6P8ITP5">
    <property type="interactions" value="1425"/>
</dbReference>
<organism evidence="10 11">
    <name type="scientific">Actinia tenebrosa</name>
    <name type="common">Australian red waratah sea anemone</name>
    <dbReference type="NCBI Taxonomy" id="6105"/>
    <lineage>
        <taxon>Eukaryota</taxon>
        <taxon>Metazoa</taxon>
        <taxon>Cnidaria</taxon>
        <taxon>Anthozoa</taxon>
        <taxon>Hexacorallia</taxon>
        <taxon>Actiniaria</taxon>
        <taxon>Actiniidae</taxon>
        <taxon>Actinia</taxon>
    </lineage>
</organism>
<dbReference type="GO" id="GO:0008017">
    <property type="term" value="F:microtubule binding"/>
    <property type="evidence" value="ECO:0007669"/>
    <property type="project" value="InterPro"/>
</dbReference>
<evidence type="ECO:0000256" key="5">
    <source>
        <dbReference type="ARBA" id="ARBA00022701"/>
    </source>
</evidence>
<gene>
    <name evidence="11" type="primary">LOC116304081</name>
</gene>
<feature type="domain" description="NUDE" evidence="9">
    <location>
        <begin position="142"/>
        <end position="304"/>
    </location>
</feature>
<keyword evidence="7" id="KW-0206">Cytoskeleton</keyword>
<accession>A0A6P8ITP5</accession>
<evidence type="ECO:0000313" key="10">
    <source>
        <dbReference type="Proteomes" id="UP000515163"/>
    </source>
</evidence>
<dbReference type="AlphaFoldDB" id="A0A6P8ITP5"/>
<dbReference type="InterPro" id="IPR006964">
    <property type="entry name" value="NUDE_dom"/>
</dbReference>
<keyword evidence="4" id="KW-0963">Cytoplasm</keyword>
<protein>
    <submittedName>
        <fullName evidence="11">Nuclear distribution protein nudE-like 1 isoform X1</fullName>
    </submittedName>
</protein>
<dbReference type="GO" id="GO:0005819">
    <property type="term" value="C:spindle"/>
    <property type="evidence" value="ECO:0007669"/>
    <property type="project" value="UniProtKB-SubCell"/>
</dbReference>
<dbReference type="GO" id="GO:0000132">
    <property type="term" value="P:establishment of mitotic spindle orientation"/>
    <property type="evidence" value="ECO:0007669"/>
    <property type="project" value="TreeGrafter"/>
</dbReference>
<evidence type="ECO:0000256" key="3">
    <source>
        <dbReference type="ARBA" id="ARBA00007429"/>
    </source>
</evidence>
<dbReference type="GO" id="GO:0000776">
    <property type="term" value="C:kinetochore"/>
    <property type="evidence" value="ECO:0007669"/>
    <property type="project" value="TreeGrafter"/>
</dbReference>
<evidence type="ECO:0000259" key="9">
    <source>
        <dbReference type="Pfam" id="PF04880"/>
    </source>
</evidence>
<keyword evidence="10" id="KW-1185">Reference proteome</keyword>
<proteinExistence type="inferred from homology"/>
<dbReference type="GO" id="GO:0005871">
    <property type="term" value="C:kinesin complex"/>
    <property type="evidence" value="ECO:0007669"/>
    <property type="project" value="TreeGrafter"/>
</dbReference>
<dbReference type="InterPro" id="IPR033494">
    <property type="entry name" value="NUDE"/>
</dbReference>
<evidence type="ECO:0000256" key="7">
    <source>
        <dbReference type="ARBA" id="ARBA00023212"/>
    </source>
</evidence>
<dbReference type="GO" id="GO:0007100">
    <property type="term" value="P:mitotic centrosome separation"/>
    <property type="evidence" value="ECO:0007669"/>
    <property type="project" value="TreeGrafter"/>
</dbReference>
<evidence type="ECO:0000313" key="11">
    <source>
        <dbReference type="RefSeq" id="XP_031569595.1"/>
    </source>
</evidence>
<dbReference type="Proteomes" id="UP000515163">
    <property type="component" value="Unplaced"/>
</dbReference>
<keyword evidence="6" id="KW-0175">Coiled coil</keyword>
<dbReference type="GO" id="GO:0007020">
    <property type="term" value="P:microtubule nucleation"/>
    <property type="evidence" value="ECO:0007669"/>
    <property type="project" value="TreeGrafter"/>
</dbReference>
<dbReference type="PANTHER" id="PTHR10921">
    <property type="entry name" value="NUCLEAR DISTRIBUTION PROTEIN NUDE HOMOLOG 1"/>
    <property type="match status" value="1"/>
</dbReference>
<dbReference type="GO" id="GO:0005874">
    <property type="term" value="C:microtubule"/>
    <property type="evidence" value="ECO:0007669"/>
    <property type="project" value="UniProtKB-KW"/>
</dbReference>
<dbReference type="InParanoid" id="A0A6P8ITP5"/>
<comment type="subcellular location">
    <subcellularLocation>
        <location evidence="2">Cytoplasm</location>
        <location evidence="2">Cytoskeleton</location>
        <location evidence="2">Microtubule organizing center</location>
        <location evidence="2">Centrosome</location>
    </subcellularLocation>
    <subcellularLocation>
        <location evidence="1">Cytoplasm</location>
        <location evidence="1">Cytoskeleton</location>
        <location evidence="1">Spindle</location>
    </subcellularLocation>
</comment>
<dbReference type="Pfam" id="PF04880">
    <property type="entry name" value="NUDE_C"/>
    <property type="match status" value="1"/>
</dbReference>
<dbReference type="RefSeq" id="XP_031569595.1">
    <property type="nucleotide sequence ID" value="XM_031713735.1"/>
</dbReference>
<feature type="region of interest" description="Disordered" evidence="8">
    <location>
        <begin position="193"/>
        <end position="213"/>
    </location>
</feature>
<dbReference type="GO" id="GO:0047496">
    <property type="term" value="P:vesicle transport along microtubule"/>
    <property type="evidence" value="ECO:0007669"/>
    <property type="project" value="TreeGrafter"/>
</dbReference>
<dbReference type="OrthoDB" id="5877028at2759"/>
<reference evidence="11" key="1">
    <citation type="submission" date="2025-08" db="UniProtKB">
        <authorList>
            <consortium name="RefSeq"/>
        </authorList>
    </citation>
    <scope>IDENTIFICATION</scope>
    <source>
        <tissue evidence="11">Tentacle</tissue>
    </source>
</reference>
<dbReference type="Gene3D" id="6.10.250.1080">
    <property type="match status" value="1"/>
</dbReference>